<dbReference type="OrthoDB" id="9775950at2"/>
<dbReference type="GO" id="GO:0005886">
    <property type="term" value="C:plasma membrane"/>
    <property type="evidence" value="ECO:0007669"/>
    <property type="project" value="UniProtKB-SubCell"/>
</dbReference>
<feature type="transmembrane region" description="Helical" evidence="6">
    <location>
        <begin position="234"/>
        <end position="260"/>
    </location>
</feature>
<evidence type="ECO:0000256" key="2">
    <source>
        <dbReference type="ARBA" id="ARBA00022475"/>
    </source>
</evidence>
<dbReference type="EMBL" id="CP042243">
    <property type="protein sequence ID" value="QEK11080.1"/>
    <property type="molecule type" value="Genomic_DNA"/>
</dbReference>
<feature type="transmembrane region" description="Helical" evidence="6">
    <location>
        <begin position="160"/>
        <end position="176"/>
    </location>
</feature>
<dbReference type="Proteomes" id="UP000324646">
    <property type="component" value="Chromosome"/>
</dbReference>
<feature type="transmembrane region" description="Helical" evidence="6">
    <location>
        <begin position="454"/>
        <end position="475"/>
    </location>
</feature>
<feature type="transmembrane region" description="Helical" evidence="6">
    <location>
        <begin position="182"/>
        <end position="206"/>
    </location>
</feature>
<dbReference type="PANTHER" id="PTHR30250:SF21">
    <property type="entry name" value="LIPID II FLIPPASE MURJ"/>
    <property type="match status" value="1"/>
</dbReference>
<dbReference type="PIRSF" id="PIRSF038958">
    <property type="entry name" value="PG_synth_SpoVB"/>
    <property type="match status" value="1"/>
</dbReference>
<feature type="transmembrane region" description="Helical" evidence="6">
    <location>
        <begin position="7"/>
        <end position="27"/>
    </location>
</feature>
<dbReference type="KEGG" id="crs:FQB35_01135"/>
<keyword evidence="4 6" id="KW-1133">Transmembrane helix</keyword>
<feature type="transmembrane region" description="Helical" evidence="6">
    <location>
        <begin position="280"/>
        <end position="307"/>
    </location>
</feature>
<evidence type="ECO:0000256" key="1">
    <source>
        <dbReference type="ARBA" id="ARBA00004651"/>
    </source>
</evidence>
<feature type="transmembrane region" description="Helical" evidence="6">
    <location>
        <begin position="119"/>
        <end position="139"/>
    </location>
</feature>
<accession>A0A5C0SAM0</accession>
<keyword evidence="3 6" id="KW-0812">Transmembrane</keyword>
<sequence length="535" mass="56983">MSSKSFLKGAAILGIAGIIVKIMGAFFRIPLGNMIGEEGMGYYQASYPIYVALLTISTAGIPTAISKLVSEKNAIGDRFGAHRVFKISFILLFIIGIITSSILFFGAKTIVKLIGSEGAYYSMMAIAPALLFVPIMAAYRGYFQGLQDMVPTAISQIIEQFGRTVVGILLAIFLLKKGTKMAAAGASFGAAAGAITGAIMIIIIYYKRRKKILYEIKSSPIKEQESASKIIQRIFSIAIPITIGAAILPIMNMVDVAIVMRRLQEIGFSPDEATGLYGQLTGMAAPLINLPQIITVGLAVSLVPAISDATKRRDVSSVRSTIQMGTRVALLIGLPAAIGLVTLSKPIMLLLYPLQQESAVSAASSLSILGFGIIFLTLVQTFTGILQGLGRQTIPVINLFIGTIFKVLATYFLTGIHSLNVKGAAIGTVTAYAVAALLNFFAVKRLTHTKFSMVNFIIKPVISVMAMSISVIFVYGRLIDVLGNKLATLAAIGVGAVIYGLMLFATGGITKTDFEMIPGGRKLAKILSMIGLLRK</sequence>
<comment type="subcellular location">
    <subcellularLocation>
        <location evidence="1">Cell membrane</location>
        <topology evidence="1">Multi-pass membrane protein</topology>
    </subcellularLocation>
</comment>
<evidence type="ECO:0000256" key="5">
    <source>
        <dbReference type="ARBA" id="ARBA00023136"/>
    </source>
</evidence>
<protein>
    <submittedName>
        <fullName evidence="7">Polysaccharide biosynthesis protein</fullName>
    </submittedName>
</protein>
<feature type="transmembrane region" description="Helical" evidence="6">
    <location>
        <begin position="423"/>
        <end position="442"/>
    </location>
</feature>
<organism evidence="7 8">
    <name type="scientific">Crassaminicella thermophila</name>
    <dbReference type="NCBI Taxonomy" id="2599308"/>
    <lineage>
        <taxon>Bacteria</taxon>
        <taxon>Bacillati</taxon>
        <taxon>Bacillota</taxon>
        <taxon>Clostridia</taxon>
        <taxon>Eubacteriales</taxon>
        <taxon>Clostridiaceae</taxon>
        <taxon>Crassaminicella</taxon>
    </lineage>
</organism>
<dbReference type="InterPro" id="IPR050833">
    <property type="entry name" value="Poly_Biosynth_Transport"/>
</dbReference>
<keyword evidence="5 6" id="KW-0472">Membrane</keyword>
<reference evidence="7 8" key="1">
    <citation type="submission" date="2019-07" db="EMBL/GenBank/DDBJ databases">
        <title>Complete genome of Crassaminicella thermophila SY095.</title>
        <authorList>
            <person name="Li X."/>
        </authorList>
    </citation>
    <scope>NUCLEOTIDE SEQUENCE [LARGE SCALE GENOMIC DNA]</scope>
    <source>
        <strain evidence="7 8">SY095</strain>
    </source>
</reference>
<evidence type="ECO:0000256" key="4">
    <source>
        <dbReference type="ARBA" id="ARBA00022989"/>
    </source>
</evidence>
<evidence type="ECO:0000256" key="6">
    <source>
        <dbReference type="SAM" id="Phobius"/>
    </source>
</evidence>
<feature type="transmembrane region" description="Helical" evidence="6">
    <location>
        <begin position="87"/>
        <end position="107"/>
    </location>
</feature>
<name>A0A5C0SAM0_CRATE</name>
<keyword evidence="2" id="KW-1003">Cell membrane</keyword>
<evidence type="ECO:0000313" key="7">
    <source>
        <dbReference type="EMBL" id="QEK11080.1"/>
    </source>
</evidence>
<feature type="transmembrane region" description="Helical" evidence="6">
    <location>
        <begin position="396"/>
        <end position="417"/>
    </location>
</feature>
<dbReference type="RefSeq" id="WP_148808155.1">
    <property type="nucleotide sequence ID" value="NZ_CP042243.1"/>
</dbReference>
<feature type="transmembrane region" description="Helical" evidence="6">
    <location>
        <begin position="47"/>
        <end position="66"/>
    </location>
</feature>
<feature type="transmembrane region" description="Helical" evidence="6">
    <location>
        <begin position="366"/>
        <end position="389"/>
    </location>
</feature>
<dbReference type="InterPro" id="IPR002797">
    <property type="entry name" value="Polysacc_synth"/>
</dbReference>
<proteinExistence type="predicted"/>
<keyword evidence="8" id="KW-1185">Reference proteome</keyword>
<evidence type="ECO:0000256" key="3">
    <source>
        <dbReference type="ARBA" id="ARBA00022692"/>
    </source>
</evidence>
<evidence type="ECO:0000313" key="8">
    <source>
        <dbReference type="Proteomes" id="UP000324646"/>
    </source>
</evidence>
<dbReference type="InterPro" id="IPR024923">
    <property type="entry name" value="PG_synth_SpoVB"/>
</dbReference>
<gene>
    <name evidence="7" type="ORF">FQB35_01135</name>
</gene>
<feature type="transmembrane region" description="Helical" evidence="6">
    <location>
        <begin position="487"/>
        <end position="506"/>
    </location>
</feature>
<feature type="transmembrane region" description="Helical" evidence="6">
    <location>
        <begin position="328"/>
        <end position="354"/>
    </location>
</feature>
<dbReference type="AlphaFoldDB" id="A0A5C0SAM0"/>
<dbReference type="Pfam" id="PF01943">
    <property type="entry name" value="Polysacc_synt"/>
    <property type="match status" value="1"/>
</dbReference>
<dbReference type="CDD" id="cd13124">
    <property type="entry name" value="MATE_SpoVB_like"/>
    <property type="match status" value="1"/>
</dbReference>
<dbReference type="PANTHER" id="PTHR30250">
    <property type="entry name" value="PST FAMILY PREDICTED COLANIC ACID TRANSPORTER"/>
    <property type="match status" value="1"/>
</dbReference>